<reference evidence="1" key="1">
    <citation type="submission" date="2020-11" db="EMBL/GenBank/DDBJ databases">
        <authorList>
            <person name="Koelle M."/>
            <person name="Horta M.A.C."/>
            <person name="Nowrousian M."/>
            <person name="Ohm R.A."/>
            <person name="Benz P."/>
            <person name="Pilgard A."/>
        </authorList>
    </citation>
    <scope>NUCLEOTIDE SEQUENCE</scope>
    <source>
        <strain evidence="1">FPRL280</strain>
    </source>
</reference>
<dbReference type="Proteomes" id="UP000639403">
    <property type="component" value="Unassembled WGS sequence"/>
</dbReference>
<accession>A0A8H7NR22</accession>
<gene>
    <name evidence="1" type="ORF">IEO21_11147</name>
</gene>
<proteinExistence type="predicted"/>
<reference evidence="1" key="2">
    <citation type="journal article" name="Front. Microbiol.">
        <title>Degradative Capacity of Two Strains of Rhodonia placenta: From Phenotype to Genotype.</title>
        <authorList>
            <person name="Kolle M."/>
            <person name="Horta M.A.C."/>
            <person name="Nowrousian M."/>
            <person name="Ohm R.A."/>
            <person name="Benz J.P."/>
            <person name="Pilgard A."/>
        </authorList>
    </citation>
    <scope>NUCLEOTIDE SEQUENCE</scope>
    <source>
        <strain evidence="1">FPRL280</strain>
    </source>
</reference>
<name>A0A8H7NR22_9APHY</name>
<evidence type="ECO:0000313" key="1">
    <source>
        <dbReference type="EMBL" id="KAF9794823.1"/>
    </source>
</evidence>
<dbReference type="AlphaFoldDB" id="A0A8H7NR22"/>
<comment type="caution">
    <text evidence="1">The sequence shown here is derived from an EMBL/GenBank/DDBJ whole genome shotgun (WGS) entry which is preliminary data.</text>
</comment>
<sequence>MLLLIGGEDKYVIQEDVIHHRLEGRGGIGEAEEHHQGFIQSPVSYKGSLPFVTGFDPDVVVSPSDVELREEHSTAKLIHHLGDQRQGVAIFDRDRVQPAVVLYGSKCPFLLFDEEEGGRNGRLRFLYVAFRQLLL</sequence>
<evidence type="ECO:0000313" key="2">
    <source>
        <dbReference type="Proteomes" id="UP000639403"/>
    </source>
</evidence>
<dbReference type="EMBL" id="JADOXO010001610">
    <property type="protein sequence ID" value="KAF9794823.1"/>
    <property type="molecule type" value="Genomic_DNA"/>
</dbReference>
<protein>
    <submittedName>
        <fullName evidence="1">Uncharacterized protein</fullName>
    </submittedName>
</protein>
<organism evidence="1 2">
    <name type="scientific">Rhodonia placenta</name>
    <dbReference type="NCBI Taxonomy" id="104341"/>
    <lineage>
        <taxon>Eukaryota</taxon>
        <taxon>Fungi</taxon>
        <taxon>Dikarya</taxon>
        <taxon>Basidiomycota</taxon>
        <taxon>Agaricomycotina</taxon>
        <taxon>Agaricomycetes</taxon>
        <taxon>Polyporales</taxon>
        <taxon>Adustoporiaceae</taxon>
        <taxon>Rhodonia</taxon>
    </lineage>
</organism>